<evidence type="ECO:0000313" key="1">
    <source>
        <dbReference type="EMBL" id="MFD2459186.1"/>
    </source>
</evidence>
<gene>
    <name evidence="1" type="ORF">ACFSYJ_11255</name>
</gene>
<dbReference type="GO" id="GO:0008168">
    <property type="term" value="F:methyltransferase activity"/>
    <property type="evidence" value="ECO:0007669"/>
    <property type="project" value="UniProtKB-KW"/>
</dbReference>
<dbReference type="EMBL" id="JBHUKU010000005">
    <property type="protein sequence ID" value="MFD2459186.1"/>
    <property type="molecule type" value="Genomic_DNA"/>
</dbReference>
<evidence type="ECO:0000313" key="2">
    <source>
        <dbReference type="Proteomes" id="UP001597419"/>
    </source>
</evidence>
<protein>
    <submittedName>
        <fullName evidence="1">SAM-dependent methyltransferase</fullName>
        <ecNumber evidence="1">2.1.1.-</ecNumber>
    </submittedName>
</protein>
<dbReference type="SUPFAM" id="SSF53335">
    <property type="entry name" value="S-adenosyl-L-methionine-dependent methyltransferases"/>
    <property type="match status" value="1"/>
</dbReference>
<comment type="caution">
    <text evidence="1">The sequence shown here is derived from an EMBL/GenBank/DDBJ whole genome shotgun (WGS) entry which is preliminary data.</text>
</comment>
<dbReference type="Pfam" id="PF04672">
    <property type="entry name" value="Methyltransf_19"/>
    <property type="match status" value="1"/>
</dbReference>
<sequence>MSDYIPTSGVDAAQAAASQLAANLDRPSPARIYDYLLGGDNNYAIDREFGDRQQRLMPDIVRAMAANRAFLGRAVRHAVDRGIRQFVDIGSGLPTKGQVHEVADEAAPGECRVVYVDNEQIAYAHAEALLGRHADPRRHHALYADLLDYTDLWEQVSALDGIDPGEPTCLLVVALLHFITPEQAPEKALAFLREQLPAGSLLAMSHGCDELDDPGIQQVVRNYTAESTTRTCLRTREEFATFFGDFEMVDPGLVWVPQWRPDDDSAWHDDPATSRYLAGVARKPGAR</sequence>
<dbReference type="GO" id="GO:0032259">
    <property type="term" value="P:methylation"/>
    <property type="evidence" value="ECO:0007669"/>
    <property type="project" value="UniProtKB-KW"/>
</dbReference>
<dbReference type="RefSeq" id="WP_345405938.1">
    <property type="nucleotide sequence ID" value="NZ_BAABHG010000019.1"/>
</dbReference>
<dbReference type="PIRSF" id="PIRSF017393">
    <property type="entry name" value="MTase_SAV2177"/>
    <property type="match status" value="1"/>
</dbReference>
<dbReference type="Gene3D" id="3.40.50.150">
    <property type="entry name" value="Vaccinia Virus protein VP39"/>
    <property type="match status" value="1"/>
</dbReference>
<keyword evidence="1" id="KW-0489">Methyltransferase</keyword>
<name>A0ABW5GCE3_9PSEU</name>
<accession>A0ABW5GCE3</accession>
<dbReference type="InterPro" id="IPR029063">
    <property type="entry name" value="SAM-dependent_MTases_sf"/>
</dbReference>
<proteinExistence type="predicted"/>
<dbReference type="EC" id="2.1.1.-" evidence="1"/>
<dbReference type="Proteomes" id="UP001597419">
    <property type="component" value="Unassembled WGS sequence"/>
</dbReference>
<dbReference type="InterPro" id="IPR006764">
    <property type="entry name" value="SAM_dep_MeTrfase_SAV2177_type"/>
</dbReference>
<keyword evidence="2" id="KW-1185">Reference proteome</keyword>
<keyword evidence="1" id="KW-0808">Transferase</keyword>
<organism evidence="1 2">
    <name type="scientific">Amycolatopsis samaneae</name>
    <dbReference type="NCBI Taxonomy" id="664691"/>
    <lineage>
        <taxon>Bacteria</taxon>
        <taxon>Bacillati</taxon>
        <taxon>Actinomycetota</taxon>
        <taxon>Actinomycetes</taxon>
        <taxon>Pseudonocardiales</taxon>
        <taxon>Pseudonocardiaceae</taxon>
        <taxon>Amycolatopsis</taxon>
    </lineage>
</organism>
<reference evidence="2" key="1">
    <citation type="journal article" date="2019" name="Int. J. Syst. Evol. Microbiol.">
        <title>The Global Catalogue of Microorganisms (GCM) 10K type strain sequencing project: providing services to taxonomists for standard genome sequencing and annotation.</title>
        <authorList>
            <consortium name="The Broad Institute Genomics Platform"/>
            <consortium name="The Broad Institute Genome Sequencing Center for Infectious Disease"/>
            <person name="Wu L."/>
            <person name="Ma J."/>
        </authorList>
    </citation>
    <scope>NUCLEOTIDE SEQUENCE [LARGE SCALE GENOMIC DNA]</scope>
    <source>
        <strain evidence="2">CGMCC 4.7643</strain>
    </source>
</reference>